<evidence type="ECO:0000313" key="20">
    <source>
        <dbReference type="Proteomes" id="UP001148312"/>
    </source>
</evidence>
<evidence type="ECO:0000313" key="19">
    <source>
        <dbReference type="EMBL" id="KAJ5477379.1"/>
    </source>
</evidence>
<evidence type="ECO:0000256" key="12">
    <source>
        <dbReference type="ARBA" id="ARBA00037254"/>
    </source>
</evidence>
<evidence type="ECO:0000256" key="8">
    <source>
        <dbReference type="ARBA" id="ARBA00023211"/>
    </source>
</evidence>
<organism evidence="19 20">
    <name type="scientific">Penicillium diatomitis</name>
    <dbReference type="NCBI Taxonomy" id="2819901"/>
    <lineage>
        <taxon>Eukaryota</taxon>
        <taxon>Fungi</taxon>
        <taxon>Dikarya</taxon>
        <taxon>Ascomycota</taxon>
        <taxon>Pezizomycotina</taxon>
        <taxon>Eurotiomycetes</taxon>
        <taxon>Eurotiomycetidae</taxon>
        <taxon>Eurotiales</taxon>
        <taxon>Aspergillaceae</taxon>
        <taxon>Penicillium</taxon>
    </lineage>
</organism>
<evidence type="ECO:0000256" key="2">
    <source>
        <dbReference type="ARBA" id="ARBA00004613"/>
    </source>
</evidence>
<accession>A0A9X0BNX7</accession>
<comment type="cofactor">
    <cofactor evidence="1">
        <name>Mn(2+)</name>
        <dbReference type="ChEBI" id="CHEBI:29035"/>
    </cofactor>
</comment>
<dbReference type="PANTHER" id="PTHR31297">
    <property type="entry name" value="GLUCAN ENDO-1,6-BETA-GLUCOSIDASE B"/>
    <property type="match status" value="1"/>
</dbReference>
<dbReference type="AlphaFoldDB" id="A0A9X0BNX7"/>
<evidence type="ECO:0000256" key="11">
    <source>
        <dbReference type="ARBA" id="ARBA00036824"/>
    </source>
</evidence>
<evidence type="ECO:0000256" key="7">
    <source>
        <dbReference type="ARBA" id="ARBA00022801"/>
    </source>
</evidence>
<evidence type="ECO:0000256" key="5">
    <source>
        <dbReference type="ARBA" id="ARBA00022525"/>
    </source>
</evidence>
<evidence type="ECO:0000256" key="16">
    <source>
        <dbReference type="RuleBase" id="RU361153"/>
    </source>
</evidence>
<comment type="subcellular location">
    <subcellularLocation>
        <location evidence="2">Secreted</location>
    </subcellularLocation>
</comment>
<gene>
    <name evidence="19" type="ORF">N7539_007523</name>
</gene>
<feature type="domain" description="Glycoside hydrolase family 5" evidence="18">
    <location>
        <begin position="84"/>
        <end position="344"/>
    </location>
</feature>
<dbReference type="InterPro" id="IPR017853">
    <property type="entry name" value="GH"/>
</dbReference>
<dbReference type="GO" id="GO:0004338">
    <property type="term" value="F:glucan exo-1,3-beta-glucosidase activity"/>
    <property type="evidence" value="ECO:0007669"/>
    <property type="project" value="UniProtKB-EC"/>
</dbReference>
<proteinExistence type="inferred from homology"/>
<dbReference type="GO" id="GO:0009986">
    <property type="term" value="C:cell surface"/>
    <property type="evidence" value="ECO:0007669"/>
    <property type="project" value="TreeGrafter"/>
</dbReference>
<dbReference type="GO" id="GO:0005576">
    <property type="term" value="C:extracellular region"/>
    <property type="evidence" value="ECO:0007669"/>
    <property type="project" value="UniProtKB-SubCell"/>
</dbReference>
<evidence type="ECO:0000259" key="18">
    <source>
        <dbReference type="Pfam" id="PF00150"/>
    </source>
</evidence>
<evidence type="ECO:0000256" key="17">
    <source>
        <dbReference type="SAM" id="SignalP"/>
    </source>
</evidence>
<evidence type="ECO:0000256" key="3">
    <source>
        <dbReference type="ARBA" id="ARBA00005641"/>
    </source>
</evidence>
<comment type="subunit">
    <text evidence="4">Monomer.</text>
</comment>
<dbReference type="Pfam" id="PF00150">
    <property type="entry name" value="Cellulase"/>
    <property type="match status" value="1"/>
</dbReference>
<evidence type="ECO:0000256" key="1">
    <source>
        <dbReference type="ARBA" id="ARBA00001936"/>
    </source>
</evidence>
<keyword evidence="10" id="KW-0961">Cell wall biogenesis/degradation</keyword>
<comment type="function">
    <text evidence="12">Beta-glucanases participate in the metabolism of beta-glucan, the main structural component of the cell wall. It could also function biosynthetically as a transglycosylase.</text>
</comment>
<keyword evidence="9 16" id="KW-0326">Glycosidase</keyword>
<name>A0A9X0BNX7_9EURO</name>
<reference evidence="19" key="1">
    <citation type="submission" date="2022-12" db="EMBL/GenBank/DDBJ databases">
        <authorList>
            <person name="Petersen C."/>
        </authorList>
    </citation>
    <scope>NUCLEOTIDE SEQUENCE</scope>
    <source>
        <strain evidence="19">IBT 30728</strain>
    </source>
</reference>
<dbReference type="RefSeq" id="XP_056787923.1">
    <property type="nucleotide sequence ID" value="XM_056937124.1"/>
</dbReference>
<evidence type="ECO:0000256" key="14">
    <source>
        <dbReference type="ARBA" id="ARBA00041261"/>
    </source>
</evidence>
<keyword evidence="7 16" id="KW-0378">Hydrolase</keyword>
<comment type="similarity">
    <text evidence="3 16">Belongs to the glycosyl hydrolase 5 (cellulase A) family.</text>
</comment>
<keyword evidence="8" id="KW-0464">Manganese</keyword>
<dbReference type="SUPFAM" id="SSF51445">
    <property type="entry name" value="(Trans)glycosidases"/>
    <property type="match status" value="1"/>
</dbReference>
<evidence type="ECO:0000256" key="13">
    <source>
        <dbReference type="ARBA" id="ARBA00038929"/>
    </source>
</evidence>
<dbReference type="InterPro" id="IPR001547">
    <property type="entry name" value="Glyco_hydro_5"/>
</dbReference>
<evidence type="ECO:0000256" key="15">
    <source>
        <dbReference type="ARBA" id="ARBA00041265"/>
    </source>
</evidence>
<dbReference type="EC" id="3.2.1.58" evidence="13"/>
<sequence length="446" mass="48813">MSSLYSKKSLLGLSMVAALATPAIAIAFDYGTTKIRGVNIGGWLVTEPWITPSIYDNAGFDAVDEWTLCTILGADQCRSVLGQHWATWVTQDDFNQIAAAGMNHVRIPIGYWAVNRVASEPYVDGQLQYLDAAIGWARAAGLKVMVDLHGGKHTRNILEPEALSLHLSFYPGLRSLTVHRSFPAPGSQNGFDNSGRRGAINWQQGNNVPDTKNALQTLAARYAGDTDVVTAIEALNEPSIPGGVKEDGLQQYYFDAWGVSRQASSETVVVLHDGFLPTESWNGFMSASSNFYYVMMDTHHYEVFDSGLLTLDTPAHIGNTCKFVNDHVLTSDKWTVVGEWTGAMTDCAKYLNGRGIGARYDGSYPGSTAVGSCDGKSYGNIDTLTPDERTNIRKFIEGQLDAYEKGSGWLYWTWKTEGAPEWDMQKQIAGGIFPSPVTSRQFPGQC</sequence>
<dbReference type="PANTHER" id="PTHR31297:SF1">
    <property type="entry name" value="GLUCAN 1,3-BETA-GLUCOSIDASE I_II-RELATED"/>
    <property type="match status" value="1"/>
</dbReference>
<evidence type="ECO:0000256" key="4">
    <source>
        <dbReference type="ARBA" id="ARBA00011245"/>
    </source>
</evidence>
<dbReference type="GO" id="GO:0071555">
    <property type="term" value="P:cell wall organization"/>
    <property type="evidence" value="ECO:0007669"/>
    <property type="project" value="UniProtKB-KW"/>
</dbReference>
<dbReference type="Proteomes" id="UP001148312">
    <property type="component" value="Unassembled WGS sequence"/>
</dbReference>
<evidence type="ECO:0000256" key="6">
    <source>
        <dbReference type="ARBA" id="ARBA00022729"/>
    </source>
</evidence>
<reference evidence="19" key="2">
    <citation type="journal article" date="2023" name="IMA Fungus">
        <title>Comparative genomic study of the Penicillium genus elucidates a diverse pangenome and 15 lateral gene transfer events.</title>
        <authorList>
            <person name="Petersen C."/>
            <person name="Sorensen T."/>
            <person name="Nielsen M.R."/>
            <person name="Sondergaard T.E."/>
            <person name="Sorensen J.L."/>
            <person name="Fitzpatrick D.A."/>
            <person name="Frisvad J.C."/>
            <person name="Nielsen K.L."/>
        </authorList>
    </citation>
    <scope>NUCLEOTIDE SEQUENCE</scope>
    <source>
        <strain evidence="19">IBT 30728</strain>
    </source>
</reference>
<dbReference type="GO" id="GO:0009251">
    <property type="term" value="P:glucan catabolic process"/>
    <property type="evidence" value="ECO:0007669"/>
    <property type="project" value="TreeGrafter"/>
</dbReference>
<feature type="signal peptide" evidence="17">
    <location>
        <begin position="1"/>
        <end position="25"/>
    </location>
</feature>
<dbReference type="Gene3D" id="3.20.20.80">
    <property type="entry name" value="Glycosidases"/>
    <property type="match status" value="2"/>
</dbReference>
<keyword evidence="5" id="KW-0964">Secreted</keyword>
<comment type="caution">
    <text evidence="19">The sequence shown here is derived from an EMBL/GenBank/DDBJ whole genome shotgun (WGS) entry which is preliminary data.</text>
</comment>
<feature type="chain" id="PRO_5040993008" description="glucan 1,3-beta-glucosidase" evidence="17">
    <location>
        <begin position="26"/>
        <end position="446"/>
    </location>
</feature>
<evidence type="ECO:0000256" key="9">
    <source>
        <dbReference type="ARBA" id="ARBA00023295"/>
    </source>
</evidence>
<keyword evidence="6 17" id="KW-0732">Signal</keyword>
<dbReference type="InterPro" id="IPR050386">
    <property type="entry name" value="Glycosyl_hydrolase_5"/>
</dbReference>
<comment type="catalytic activity">
    <reaction evidence="11">
        <text>Successive hydrolysis of beta-D-glucose units from the non-reducing ends of (1-&gt;3)-beta-D-glucans, releasing alpha-glucose.</text>
        <dbReference type="EC" id="3.2.1.58"/>
    </reaction>
</comment>
<protein>
    <recommendedName>
        <fullName evidence="13">glucan 1,3-beta-glucosidase</fullName>
        <ecNumber evidence="13">3.2.1.58</ecNumber>
    </recommendedName>
    <alternativeName>
        <fullName evidence="15">Exo-1,3-beta-glucanase 1</fullName>
    </alternativeName>
    <alternativeName>
        <fullName evidence="14">Exo-1,3-beta-glucanase A</fullName>
    </alternativeName>
</protein>
<evidence type="ECO:0000256" key="10">
    <source>
        <dbReference type="ARBA" id="ARBA00023316"/>
    </source>
</evidence>
<dbReference type="EMBL" id="JAPWDQ010000010">
    <property type="protein sequence ID" value="KAJ5477379.1"/>
    <property type="molecule type" value="Genomic_DNA"/>
</dbReference>
<keyword evidence="20" id="KW-1185">Reference proteome</keyword>
<dbReference type="GeneID" id="81627373"/>